<keyword evidence="4 9" id="KW-0808">Transferase</keyword>
<dbReference type="InterPro" id="IPR029063">
    <property type="entry name" value="SAM-dependent_MTases_sf"/>
</dbReference>
<feature type="domain" description="BAH" evidence="12">
    <location>
        <begin position="408"/>
        <end position="537"/>
    </location>
</feature>
<feature type="region of interest" description="Disordered" evidence="11">
    <location>
        <begin position="810"/>
        <end position="829"/>
    </location>
</feature>
<keyword evidence="6" id="KW-0677">Repeat</keyword>
<dbReference type="Pfam" id="PF00145">
    <property type="entry name" value="DNA_methylase"/>
    <property type="match status" value="2"/>
</dbReference>
<dbReference type="GO" id="GO:0032259">
    <property type="term" value="P:methylation"/>
    <property type="evidence" value="ECO:0007669"/>
    <property type="project" value="UniProtKB-KW"/>
</dbReference>
<comment type="similarity">
    <text evidence="9 10">Belongs to the class I-like SAM-binding methyltransferase superfamily. C5-methyltransferase family.</text>
</comment>
<name>A0A060SA45_PYCCI</name>
<evidence type="ECO:0000313" key="14">
    <source>
        <dbReference type="Proteomes" id="UP000029665"/>
    </source>
</evidence>
<accession>A0A060SA45</accession>
<dbReference type="SMART" id="SM00439">
    <property type="entry name" value="BAH"/>
    <property type="match status" value="1"/>
</dbReference>
<sequence>MTKRNRPNAWDVSFPTEAAGPSAALSADAAPSAASASAKQSQSAHAHLHSTERFAELSYPPRPEDVKEDANTIIQGEDRIEEPAADPNLKPIRALTDFCVFDPTQQFELISLGLLDEDFTKARHFEAAGAVAPVYLNEEDAGQEDDLDDEDAERKMQRLRTSAIFRYTLDYTKADDPVYVETQYSWFELRAPSSLYGRIYRDFYRPHRIAQIIVSTALSDPTTTLADFFATYGNTWDSVLGEAIYEHHLRDAMPLTWTIINGYEDDLKTRILSCSFVQQLNQRSPHVPLSFTPQSARRAPPPRLVDYTKLTGNLDLAVLRPDKQNPTHVSPLIDSLALGLFHEHLKVVGPPQKRLTKHALKSQQRMMLTTLLALINRTKEPEKNVTVRYPGDRRLQDGFWEAVVVDGVTYEVGDCIVVEAQSYQGQSKPKFPRNPDELPENVHIADYCWFAKIIYIDQRKDKLHVQWFEHGSRTFLQEICDPQELFLWPTCDNICVKNVLAKATVHDKPPVDKDLGPLEYFCRFVYNETDASFVDVNTKAVLTTNVFLPPANCACCLLLEQREGEKVCTAVKNGLSYGGHTYHHDDYALFRVPDGPGGIGRITSVQFPTAARHAGTAIVEMKLLGRITTYVATLPAGVESRRLVHERELYMTAQTTKVDASFLLRPCIVVHPTDVEDLDEWLSMSPNHFFVKYELPALVSPWSQKRKLTRSGVPACRTCLDQDNIRSEQLMDFAREPQNCLRAFDPFGGVGAFALAMQELGCVKLTHAVEIAPSAALTLKKNSPETTVYNQCSNVVFQYAVKSHAGNLRPGDSATHLSDGTPLPKPPTPQEIDCLTAGFPCQPHSHLNMFRRANDRKSHLMLNLLSWVDFLQPKYCFFENVRGFLSYNLHARQAGRYRVEGGIKMGGLKFFVRALLAMGYQVRSSLLQAGHYGAPQSRVRFFLVAARQGLPLPDLPQPTHDFPLKDSLEIKFPNGTTIQPILTLNGTALFKYVSIVDAIGDLPDFDWLLDRKDPRKFQSCTPACAQNPSIRVLECRSDEPFCGFSGPSESVPYRYNKPRTSFQARARKRPTTDIQHFTRTLPAATVERVVNIPLTPGADYRQLNSRLWEWQNSNPTSAIARDGFRPGLYGRLDQTKWFHTTVTNVDPMAKQSYVIHPHCKRILTVRELARSQGFPDWFVFHSIDNSVKTLQRHIGNAVPWPVSEALARELREAMLKKWLQNREDAIVINSDD</sequence>
<evidence type="ECO:0000256" key="11">
    <source>
        <dbReference type="SAM" id="MobiDB-lite"/>
    </source>
</evidence>
<keyword evidence="7" id="KW-0238">DNA-binding</keyword>
<comment type="subcellular location">
    <subcellularLocation>
        <location evidence="1">Nucleus</location>
    </subcellularLocation>
</comment>
<dbReference type="Pfam" id="PF01426">
    <property type="entry name" value="BAH"/>
    <property type="match status" value="1"/>
</dbReference>
<feature type="domain" description="BAH" evidence="12">
    <location>
        <begin position="580"/>
        <end position="706"/>
    </location>
</feature>
<dbReference type="GO" id="GO:0044027">
    <property type="term" value="P:negative regulation of gene expression via chromosomal CpG island methylation"/>
    <property type="evidence" value="ECO:0007669"/>
    <property type="project" value="TreeGrafter"/>
</dbReference>
<dbReference type="Gene3D" id="3.40.50.150">
    <property type="entry name" value="Vaccinia Virus protein VP39"/>
    <property type="match status" value="1"/>
</dbReference>
<dbReference type="NCBIfam" id="TIGR00675">
    <property type="entry name" value="dcm"/>
    <property type="match status" value="1"/>
</dbReference>
<dbReference type="PRINTS" id="PR00105">
    <property type="entry name" value="C5METTRFRASE"/>
</dbReference>
<dbReference type="InterPro" id="IPR043151">
    <property type="entry name" value="BAH_sf"/>
</dbReference>
<dbReference type="OrthoDB" id="5376140at2759"/>
<dbReference type="InterPro" id="IPR001025">
    <property type="entry name" value="BAH_dom"/>
</dbReference>
<evidence type="ECO:0000259" key="12">
    <source>
        <dbReference type="PROSITE" id="PS51038"/>
    </source>
</evidence>
<proteinExistence type="inferred from homology"/>
<dbReference type="PANTHER" id="PTHR10629">
    <property type="entry name" value="CYTOSINE-SPECIFIC METHYLTRANSFERASE"/>
    <property type="match status" value="1"/>
</dbReference>
<evidence type="ECO:0000256" key="8">
    <source>
        <dbReference type="ARBA" id="ARBA00023242"/>
    </source>
</evidence>
<evidence type="ECO:0000256" key="5">
    <source>
        <dbReference type="ARBA" id="ARBA00022691"/>
    </source>
</evidence>
<dbReference type="InterPro" id="IPR001525">
    <property type="entry name" value="C5_MeTfrase"/>
</dbReference>
<dbReference type="GO" id="GO:0003682">
    <property type="term" value="F:chromatin binding"/>
    <property type="evidence" value="ECO:0007669"/>
    <property type="project" value="InterPro"/>
</dbReference>
<dbReference type="GO" id="GO:0003886">
    <property type="term" value="F:DNA (cytosine-5-)-methyltransferase activity"/>
    <property type="evidence" value="ECO:0007669"/>
    <property type="project" value="UniProtKB-EC"/>
</dbReference>
<dbReference type="AlphaFoldDB" id="A0A060SA45"/>
<dbReference type="Gene3D" id="2.30.30.490">
    <property type="match status" value="2"/>
</dbReference>
<dbReference type="GO" id="GO:0005634">
    <property type="term" value="C:nucleus"/>
    <property type="evidence" value="ECO:0007669"/>
    <property type="project" value="UniProtKB-SubCell"/>
</dbReference>
<dbReference type="PROSITE" id="PS51038">
    <property type="entry name" value="BAH"/>
    <property type="match status" value="2"/>
</dbReference>
<dbReference type="InterPro" id="IPR050390">
    <property type="entry name" value="C5-Methyltransferase"/>
</dbReference>
<organism evidence="13 14">
    <name type="scientific">Pycnoporus cinnabarinus</name>
    <name type="common">Cinnabar-red polypore</name>
    <name type="synonym">Trametes cinnabarina</name>
    <dbReference type="NCBI Taxonomy" id="5643"/>
    <lineage>
        <taxon>Eukaryota</taxon>
        <taxon>Fungi</taxon>
        <taxon>Dikarya</taxon>
        <taxon>Basidiomycota</taxon>
        <taxon>Agaricomycotina</taxon>
        <taxon>Agaricomycetes</taxon>
        <taxon>Polyporales</taxon>
        <taxon>Polyporaceae</taxon>
        <taxon>Trametes</taxon>
    </lineage>
</organism>
<evidence type="ECO:0000256" key="1">
    <source>
        <dbReference type="ARBA" id="ARBA00004123"/>
    </source>
</evidence>
<evidence type="ECO:0000256" key="6">
    <source>
        <dbReference type="ARBA" id="ARBA00022737"/>
    </source>
</evidence>
<dbReference type="Gene3D" id="3.90.120.10">
    <property type="entry name" value="DNA Methylase, subunit A, domain 2"/>
    <property type="match status" value="1"/>
</dbReference>
<gene>
    <name evidence="13" type="ORF">BN946_scf184863.g10</name>
</gene>
<evidence type="ECO:0000256" key="9">
    <source>
        <dbReference type="PROSITE-ProRule" id="PRU01016"/>
    </source>
</evidence>
<dbReference type="SUPFAM" id="SSF53335">
    <property type="entry name" value="S-adenosyl-L-methionine-dependent methyltransferases"/>
    <property type="match status" value="1"/>
</dbReference>
<keyword evidence="5 9" id="KW-0949">S-adenosyl-L-methionine</keyword>
<keyword evidence="8" id="KW-0539">Nucleus</keyword>
<feature type="compositionally biased region" description="Low complexity" evidence="11">
    <location>
        <begin position="18"/>
        <end position="45"/>
    </location>
</feature>
<dbReference type="OMA" id="GNAVPWP"/>
<evidence type="ECO:0000256" key="4">
    <source>
        <dbReference type="ARBA" id="ARBA00022679"/>
    </source>
</evidence>
<dbReference type="Proteomes" id="UP000029665">
    <property type="component" value="Unassembled WGS sequence"/>
</dbReference>
<reference evidence="13" key="1">
    <citation type="submission" date="2014-01" db="EMBL/GenBank/DDBJ databases">
        <title>The genome of the white-rot fungus Pycnoporus cinnabarinus: a basidiomycete model with a versatile arsenal for lignocellulosic biomass breakdown.</title>
        <authorList>
            <person name="Levasseur A."/>
            <person name="Lomascolo A."/>
            <person name="Ruiz-Duenas F.J."/>
            <person name="Uzan E."/>
            <person name="Piumi F."/>
            <person name="Kues U."/>
            <person name="Ram A.F.J."/>
            <person name="Murat C."/>
            <person name="Haon M."/>
            <person name="Benoit I."/>
            <person name="Arfi Y."/>
            <person name="Chevret D."/>
            <person name="Drula E."/>
            <person name="Kwon M.J."/>
            <person name="Gouret P."/>
            <person name="Lesage-Meessen L."/>
            <person name="Lombard V."/>
            <person name="Mariette J."/>
            <person name="Noirot C."/>
            <person name="Park J."/>
            <person name="Patyshakuliyeva A."/>
            <person name="Wieneger R.A.B."/>
            <person name="Wosten H.A.B."/>
            <person name="Martin F."/>
            <person name="Coutinho P.M."/>
            <person name="de Vries R."/>
            <person name="Martinez A.T."/>
            <person name="Klopp C."/>
            <person name="Pontarotti P."/>
            <person name="Henrissat B."/>
            <person name="Record E."/>
        </authorList>
    </citation>
    <scope>NUCLEOTIDE SEQUENCE [LARGE SCALE GENOMIC DNA]</scope>
    <source>
        <strain evidence="13">BRFM137</strain>
    </source>
</reference>
<dbReference type="EC" id="2.1.1.37" evidence="2"/>
<dbReference type="STRING" id="5643.A0A060SA45"/>
<protein>
    <recommendedName>
        <fullName evidence="2">DNA (cytosine-5-)-methyltransferase</fullName>
        <ecNumber evidence="2">2.1.1.37</ecNumber>
    </recommendedName>
</protein>
<keyword evidence="14" id="KW-1185">Reference proteome</keyword>
<dbReference type="HOGENOM" id="CLU_008262_0_0_1"/>
<feature type="region of interest" description="Disordered" evidence="11">
    <location>
        <begin position="1"/>
        <end position="52"/>
    </location>
</feature>
<comment type="caution">
    <text evidence="13">The sequence shown here is derived from an EMBL/GenBank/DDBJ whole genome shotgun (WGS) entry which is preliminary data.</text>
</comment>
<dbReference type="InterPro" id="IPR022702">
    <property type="entry name" value="Cytosine_MeTrfase1_RFD"/>
</dbReference>
<dbReference type="PROSITE" id="PS51679">
    <property type="entry name" value="SAM_MT_C5"/>
    <property type="match status" value="1"/>
</dbReference>
<evidence type="ECO:0000313" key="13">
    <source>
        <dbReference type="EMBL" id="CDO71215.1"/>
    </source>
</evidence>
<dbReference type="EMBL" id="CCBP010000099">
    <property type="protein sequence ID" value="CDO71215.1"/>
    <property type="molecule type" value="Genomic_DNA"/>
</dbReference>
<evidence type="ECO:0000256" key="7">
    <source>
        <dbReference type="ARBA" id="ARBA00023125"/>
    </source>
</evidence>
<dbReference type="GO" id="GO:0003677">
    <property type="term" value="F:DNA binding"/>
    <property type="evidence" value="ECO:0007669"/>
    <property type="project" value="UniProtKB-KW"/>
</dbReference>
<keyword evidence="3 9" id="KW-0489">Methyltransferase</keyword>
<dbReference type="PANTHER" id="PTHR10629:SF52">
    <property type="entry name" value="DNA (CYTOSINE-5)-METHYLTRANSFERASE 1"/>
    <property type="match status" value="1"/>
</dbReference>
<dbReference type="Pfam" id="PF12047">
    <property type="entry name" value="DNMT1-RFD"/>
    <property type="match status" value="1"/>
</dbReference>
<evidence type="ECO:0000256" key="3">
    <source>
        <dbReference type="ARBA" id="ARBA00022603"/>
    </source>
</evidence>
<evidence type="ECO:0000256" key="2">
    <source>
        <dbReference type="ARBA" id="ARBA00011975"/>
    </source>
</evidence>
<feature type="active site" evidence="9">
    <location>
        <position position="841"/>
    </location>
</feature>
<evidence type="ECO:0000256" key="10">
    <source>
        <dbReference type="RuleBase" id="RU000416"/>
    </source>
</evidence>